<evidence type="ECO:0000313" key="3">
    <source>
        <dbReference type="Proteomes" id="UP000501780"/>
    </source>
</evidence>
<dbReference type="AlphaFoldDB" id="A0A6H0KVX6"/>
<keyword evidence="3" id="KW-1185">Reference proteome</keyword>
<dbReference type="KEGG" id="bfc:BacF7301_22305"/>
<proteinExistence type="predicted"/>
<dbReference type="Pfam" id="PF16804">
    <property type="entry name" value="DUF5071"/>
    <property type="match status" value="1"/>
</dbReference>
<reference evidence="2 3" key="1">
    <citation type="submission" date="2020-03" db="EMBL/GenBank/DDBJ databases">
        <title>Genomic analysis of Bacteroides faecium CBA7301.</title>
        <authorList>
            <person name="Kim J."/>
            <person name="Roh S.W."/>
        </authorList>
    </citation>
    <scope>NUCLEOTIDE SEQUENCE [LARGE SCALE GENOMIC DNA]</scope>
    <source>
        <strain evidence="2 3">CBA7301</strain>
    </source>
</reference>
<dbReference type="InterPro" id="IPR031837">
    <property type="entry name" value="DUF5071"/>
</dbReference>
<dbReference type="InterPro" id="IPR038692">
    <property type="entry name" value="Cthe_2751_sf"/>
</dbReference>
<feature type="domain" description="DUF5071" evidence="1">
    <location>
        <begin position="6"/>
        <end position="125"/>
    </location>
</feature>
<evidence type="ECO:0000313" key="2">
    <source>
        <dbReference type="EMBL" id="QIU97596.1"/>
    </source>
</evidence>
<dbReference type="Gene3D" id="1.25.40.750">
    <property type="entry name" value="Domain of unknown function DUF5071"/>
    <property type="match status" value="1"/>
</dbReference>
<accession>A0A6H0KVX6</accession>
<evidence type="ECO:0000259" key="1">
    <source>
        <dbReference type="Pfam" id="PF16804"/>
    </source>
</evidence>
<dbReference type="Proteomes" id="UP000501780">
    <property type="component" value="Chromosome"/>
</dbReference>
<organism evidence="2 3">
    <name type="scientific">Bacteroides faecium</name>
    <dbReference type="NCBI Taxonomy" id="2715212"/>
    <lineage>
        <taxon>Bacteria</taxon>
        <taxon>Pseudomonadati</taxon>
        <taxon>Bacteroidota</taxon>
        <taxon>Bacteroidia</taxon>
        <taxon>Bacteroidales</taxon>
        <taxon>Bacteroidaceae</taxon>
        <taxon>Bacteroides</taxon>
    </lineage>
</organism>
<dbReference type="EMBL" id="CP050831">
    <property type="protein sequence ID" value="QIU97596.1"/>
    <property type="molecule type" value="Genomic_DNA"/>
</dbReference>
<protein>
    <submittedName>
        <fullName evidence="2">DUF5071 domain-containing protein</fullName>
    </submittedName>
</protein>
<name>A0A6H0KVX6_9BACE</name>
<sequence length="130" mass="15278">MNLQELIPENKFDIEAVRRLSENNTGQIASIALPLLEWIADMNWPVASELIHVLPRFHKELLPSIRCILIDQKKDLIWKYWIITRLLIQFPKESQLELLPIIERLAELTPKNEDEIELKEGALNFLENIK</sequence>
<gene>
    <name evidence="2" type="ORF">BacF7301_22305</name>
</gene>